<dbReference type="PANTHER" id="PTHR32089">
    <property type="entry name" value="METHYL-ACCEPTING CHEMOTAXIS PROTEIN MCPB"/>
    <property type="match status" value="1"/>
</dbReference>
<dbReference type="Pfam" id="PF00672">
    <property type="entry name" value="HAMP"/>
    <property type="match status" value="1"/>
</dbReference>
<reference evidence="7 8" key="1">
    <citation type="submission" date="2016-11" db="EMBL/GenBank/DDBJ databases">
        <authorList>
            <person name="Jaros S."/>
            <person name="Januszkiewicz K."/>
            <person name="Wedrychowicz H."/>
        </authorList>
    </citation>
    <scope>NUCLEOTIDE SEQUENCE [LARGE SCALE GENOMIC DNA]</scope>
    <source>
        <strain evidence="7 8">GAS242</strain>
    </source>
</reference>
<name>A0A1M5NG44_9BRAD</name>
<dbReference type="Gene3D" id="6.10.340.10">
    <property type="match status" value="1"/>
</dbReference>
<feature type="domain" description="Methyl-accepting transducer" evidence="5">
    <location>
        <begin position="317"/>
        <end position="553"/>
    </location>
</feature>
<evidence type="ECO:0000256" key="3">
    <source>
        <dbReference type="PROSITE-ProRule" id="PRU00284"/>
    </source>
</evidence>
<dbReference type="GO" id="GO:0004888">
    <property type="term" value="F:transmembrane signaling receptor activity"/>
    <property type="evidence" value="ECO:0007669"/>
    <property type="project" value="InterPro"/>
</dbReference>
<dbReference type="PROSITE" id="PS50885">
    <property type="entry name" value="HAMP"/>
    <property type="match status" value="1"/>
</dbReference>
<dbReference type="PRINTS" id="PR00260">
    <property type="entry name" value="CHEMTRNSDUCR"/>
</dbReference>
<dbReference type="InterPro" id="IPR004090">
    <property type="entry name" value="Chemotax_Me-accpt_rcpt"/>
</dbReference>
<dbReference type="Pfam" id="PF00015">
    <property type="entry name" value="MCPsignal"/>
    <property type="match status" value="1"/>
</dbReference>
<dbReference type="InterPro" id="IPR004089">
    <property type="entry name" value="MCPsignal_dom"/>
</dbReference>
<gene>
    <name evidence="7" type="ORF">SAMN05444169_4633</name>
</gene>
<keyword evidence="4" id="KW-0472">Membrane</keyword>
<dbReference type="RefSeq" id="WP_244567534.1">
    <property type="nucleotide sequence ID" value="NZ_LT670818.1"/>
</dbReference>
<keyword evidence="1 3" id="KW-0807">Transducer</keyword>
<evidence type="ECO:0000259" key="6">
    <source>
        <dbReference type="PROSITE" id="PS50885"/>
    </source>
</evidence>
<dbReference type="SUPFAM" id="SSF58104">
    <property type="entry name" value="Methyl-accepting chemotaxis protein (MCP) signaling domain"/>
    <property type="match status" value="1"/>
</dbReference>
<evidence type="ECO:0000256" key="4">
    <source>
        <dbReference type="SAM" id="Phobius"/>
    </source>
</evidence>
<organism evidence="7 8">
    <name type="scientific">Bradyrhizobium erythrophlei</name>
    <dbReference type="NCBI Taxonomy" id="1437360"/>
    <lineage>
        <taxon>Bacteria</taxon>
        <taxon>Pseudomonadati</taxon>
        <taxon>Pseudomonadota</taxon>
        <taxon>Alphaproteobacteria</taxon>
        <taxon>Hyphomicrobiales</taxon>
        <taxon>Nitrobacteraceae</taxon>
        <taxon>Bradyrhizobium</taxon>
    </lineage>
</organism>
<feature type="transmembrane region" description="Helical" evidence="4">
    <location>
        <begin position="201"/>
        <end position="222"/>
    </location>
</feature>
<feature type="domain" description="HAMP" evidence="6">
    <location>
        <begin position="224"/>
        <end position="277"/>
    </location>
</feature>
<keyword evidence="4" id="KW-0812">Transmembrane</keyword>
<evidence type="ECO:0000313" key="7">
    <source>
        <dbReference type="EMBL" id="SHG88447.1"/>
    </source>
</evidence>
<dbReference type="SMART" id="SM00283">
    <property type="entry name" value="MA"/>
    <property type="match status" value="1"/>
</dbReference>
<dbReference type="GO" id="GO:0007165">
    <property type="term" value="P:signal transduction"/>
    <property type="evidence" value="ECO:0007669"/>
    <property type="project" value="UniProtKB-KW"/>
</dbReference>
<dbReference type="Proteomes" id="UP000190675">
    <property type="component" value="Chromosome I"/>
</dbReference>
<dbReference type="PROSITE" id="PS50111">
    <property type="entry name" value="CHEMOTAXIS_TRANSDUC_2"/>
    <property type="match status" value="1"/>
</dbReference>
<dbReference type="SMART" id="SM00304">
    <property type="entry name" value="HAMP"/>
    <property type="match status" value="1"/>
</dbReference>
<evidence type="ECO:0000259" key="5">
    <source>
        <dbReference type="PROSITE" id="PS50111"/>
    </source>
</evidence>
<accession>A0A1M5NG44</accession>
<dbReference type="AlphaFoldDB" id="A0A1M5NG44"/>
<dbReference type="GO" id="GO:0016020">
    <property type="term" value="C:membrane"/>
    <property type="evidence" value="ECO:0007669"/>
    <property type="project" value="InterPro"/>
</dbReference>
<dbReference type="EMBL" id="LT670818">
    <property type="protein sequence ID" value="SHG88447.1"/>
    <property type="molecule type" value="Genomic_DNA"/>
</dbReference>
<keyword evidence="4" id="KW-1133">Transmembrane helix</keyword>
<proteinExistence type="inferred from homology"/>
<evidence type="ECO:0000313" key="8">
    <source>
        <dbReference type="Proteomes" id="UP000190675"/>
    </source>
</evidence>
<dbReference type="GO" id="GO:0006935">
    <property type="term" value="P:chemotaxis"/>
    <property type="evidence" value="ECO:0007669"/>
    <property type="project" value="InterPro"/>
</dbReference>
<evidence type="ECO:0000256" key="1">
    <source>
        <dbReference type="ARBA" id="ARBA00023224"/>
    </source>
</evidence>
<dbReference type="InterPro" id="IPR003660">
    <property type="entry name" value="HAMP_dom"/>
</dbReference>
<comment type="similarity">
    <text evidence="2">Belongs to the methyl-accepting chemotaxis (MCP) protein family.</text>
</comment>
<dbReference type="PANTHER" id="PTHR32089:SF112">
    <property type="entry name" value="LYSOZYME-LIKE PROTEIN-RELATED"/>
    <property type="match status" value="1"/>
</dbReference>
<dbReference type="CDD" id="cd06225">
    <property type="entry name" value="HAMP"/>
    <property type="match status" value="1"/>
</dbReference>
<dbReference type="Gene3D" id="1.10.287.950">
    <property type="entry name" value="Methyl-accepting chemotaxis protein"/>
    <property type="match status" value="1"/>
</dbReference>
<protein>
    <submittedName>
        <fullName evidence="7">Methyl-accepting chemotaxis protein</fullName>
    </submittedName>
</protein>
<evidence type="ECO:0000256" key="2">
    <source>
        <dbReference type="ARBA" id="ARBA00029447"/>
    </source>
</evidence>
<feature type="transmembrane region" description="Helical" evidence="4">
    <location>
        <begin position="20"/>
        <end position="43"/>
    </location>
</feature>
<sequence>MPEMSKSASQSSGFPFASRLSLAAKLYSTFALIALLTAATAVLSHYNTQRNGALTEAIETANRAALNVQRVNSLVYAVVMESRGVYMSAEPADVKKYGDGLLKFNDQILGVVKYWESIIQADDAEQFATFKKRIEQFVEFRKELVRRGIEINAAAGREWGDNDANRAVRSALNKDLEALSRVYAERGKQITQQTQINRDMALLLTALGALTLVVVGFGVVIISRSVARPLSLITATIKRVAEGDEQVEVPHTDRGDEIGALARAIRIFQEAMDRNRNLNSQIGRDAKAREERARHIEASVEEFRGAIGGVLRAVTENATAMRQTAQSITKTASDANGRAVAASSATEQASSNVAAVASAAEELSASVEEIGRQVRQSAAVVEQAGLRTEKSVAEIESLAAATQRIDGVLNLIQTIAEQTNLLALNATIEAARAGDAGRGFAVVAHEVKALAEQTAKATSEIGQNVGLIQSSTRSAVDAVREIGGAVSDINDVTSNIASAVGQQDAATREISSNAQSAAQGNETLVANIGSLTQAIGETNKAATSVLTASSDLTATAETLSREVDKFFHNLQVDPLDGQQARRAATAGR</sequence>